<evidence type="ECO:0000313" key="1">
    <source>
        <dbReference type="EnsemblMetazoa" id="AFAF001485-PA"/>
    </source>
</evidence>
<sequence>MIWLVSALGYADRAMGSDDMQFPCASFIAFVTRTLRERRRVRLSDVWLALQSAIERQPFGLRPTDVLIGLPQKLCALHGTEDGQLEDTGIASGRSESSTVRAAQHLPLKCFGQQTNSTPEKSEMPQGSSMAKLRICMLRSWQAAAPVWFHLTNGQQREALWM</sequence>
<reference evidence="2" key="1">
    <citation type="submission" date="2014-01" db="EMBL/GenBank/DDBJ databases">
        <title>The Genome Sequence of Anopheles farauti FAR1 (V2).</title>
        <authorList>
            <consortium name="The Broad Institute Genomics Platform"/>
            <person name="Neafsey D.E."/>
            <person name="Besansky N."/>
            <person name="Howell P."/>
            <person name="Walton C."/>
            <person name="Young S.K."/>
            <person name="Zeng Q."/>
            <person name="Gargeya S."/>
            <person name="Fitzgerald M."/>
            <person name="Haas B."/>
            <person name="Abouelleil A."/>
            <person name="Allen A.W."/>
            <person name="Alvarado L."/>
            <person name="Arachchi H.M."/>
            <person name="Berlin A.M."/>
            <person name="Chapman S.B."/>
            <person name="Gainer-Dewar J."/>
            <person name="Goldberg J."/>
            <person name="Griggs A."/>
            <person name="Gujja S."/>
            <person name="Hansen M."/>
            <person name="Howarth C."/>
            <person name="Imamovic A."/>
            <person name="Ireland A."/>
            <person name="Larimer J."/>
            <person name="McCowan C."/>
            <person name="Murphy C."/>
            <person name="Pearson M."/>
            <person name="Poon T.W."/>
            <person name="Priest M."/>
            <person name="Roberts A."/>
            <person name="Saif S."/>
            <person name="Shea T."/>
            <person name="Sisk P."/>
            <person name="Sykes S."/>
            <person name="Wortman J."/>
            <person name="Nusbaum C."/>
            <person name="Birren B."/>
        </authorList>
    </citation>
    <scope>NUCLEOTIDE SEQUENCE [LARGE SCALE GENOMIC DNA]</scope>
    <source>
        <strain evidence="2">FAR1</strain>
    </source>
</reference>
<proteinExistence type="predicted"/>
<dbReference type="Proteomes" id="UP000075886">
    <property type="component" value="Unassembled WGS sequence"/>
</dbReference>
<dbReference type="EnsemblMetazoa" id="AFAF001485-RA">
    <property type="protein sequence ID" value="AFAF001485-PA"/>
    <property type="gene ID" value="AFAF001485"/>
</dbReference>
<organism evidence="1 2">
    <name type="scientific">Anopheles farauti</name>
    <dbReference type="NCBI Taxonomy" id="69004"/>
    <lineage>
        <taxon>Eukaryota</taxon>
        <taxon>Metazoa</taxon>
        <taxon>Ecdysozoa</taxon>
        <taxon>Arthropoda</taxon>
        <taxon>Hexapoda</taxon>
        <taxon>Insecta</taxon>
        <taxon>Pterygota</taxon>
        <taxon>Neoptera</taxon>
        <taxon>Endopterygota</taxon>
        <taxon>Diptera</taxon>
        <taxon>Nematocera</taxon>
        <taxon>Culicoidea</taxon>
        <taxon>Culicidae</taxon>
        <taxon>Anophelinae</taxon>
        <taxon>Anopheles</taxon>
    </lineage>
</organism>
<dbReference type="VEuPathDB" id="VectorBase:AFAF001485"/>
<name>A0A182Q1Y3_9DIPT</name>
<dbReference type="EMBL" id="AXCN02000147">
    <property type="status" value="NOT_ANNOTATED_CDS"/>
    <property type="molecule type" value="Genomic_DNA"/>
</dbReference>
<reference evidence="1" key="2">
    <citation type="submission" date="2020-05" db="UniProtKB">
        <authorList>
            <consortium name="EnsemblMetazoa"/>
        </authorList>
    </citation>
    <scope>IDENTIFICATION</scope>
    <source>
        <strain evidence="1">FAR1</strain>
    </source>
</reference>
<evidence type="ECO:0000313" key="2">
    <source>
        <dbReference type="Proteomes" id="UP000075886"/>
    </source>
</evidence>
<protein>
    <submittedName>
        <fullName evidence="1">Uncharacterized protein</fullName>
    </submittedName>
</protein>
<accession>A0A182Q1Y3</accession>
<dbReference type="AlphaFoldDB" id="A0A182Q1Y3"/>
<keyword evidence="2" id="KW-1185">Reference proteome</keyword>